<dbReference type="GO" id="GO:0005829">
    <property type="term" value="C:cytosol"/>
    <property type="evidence" value="ECO:0007669"/>
    <property type="project" value="TreeGrafter"/>
</dbReference>
<dbReference type="InterPro" id="IPR044668">
    <property type="entry name" value="PuuD-like"/>
</dbReference>
<dbReference type="STRING" id="698762.SAMN00808754_0372"/>
<dbReference type="PANTHER" id="PTHR43235:SF1">
    <property type="entry name" value="GLUTAMINE AMIDOTRANSFERASE PB2B2.05-RELATED"/>
    <property type="match status" value="1"/>
</dbReference>
<keyword evidence="1" id="KW-0315">Glutamine amidotransferase</keyword>
<evidence type="ECO:0000313" key="1">
    <source>
        <dbReference type="EMBL" id="SMB91023.1"/>
    </source>
</evidence>
<dbReference type="FunFam" id="3.40.50.880:FF:000030">
    <property type="entry name" value="Gamma-glutamyl-gamma-aminobutyrate hydrolase PuuD"/>
    <property type="match status" value="1"/>
</dbReference>
<dbReference type="Proteomes" id="UP000192569">
    <property type="component" value="Chromosome I"/>
</dbReference>
<protein>
    <submittedName>
        <fullName evidence="1">Putative glutamine amidotransferase</fullName>
    </submittedName>
</protein>
<dbReference type="InterPro" id="IPR029062">
    <property type="entry name" value="Class_I_gatase-like"/>
</dbReference>
<dbReference type="PROSITE" id="PS51273">
    <property type="entry name" value="GATASE_TYPE_1"/>
    <property type="match status" value="1"/>
</dbReference>
<proteinExistence type="predicted"/>
<dbReference type="RefSeq" id="WP_084663477.1">
    <property type="nucleotide sequence ID" value="NZ_LT838272.1"/>
</dbReference>
<gene>
    <name evidence="1" type="ORF">SAMN00808754_0372</name>
</gene>
<sequence>MAAVIGLTCDGDLEGSRIFLNSAYVAAVSQAGGIPLLLPPGSQEMAEEYLKIIDGLLLTGGGDVDPRLYGEEPKEGLGRVLRERDTFELYITRRALLLGKPILAICRGMQLLNVAAGGTLYQDIVRELGSSLHNPGGPRSALHHRIEIQPGTLLYKWLGGQVKVNSMHHQAVRSLGQGLRVSATSEDGLIEAVEGTGEAFVVGVQWHPEELTNFYPEQRNLFKNFVVAADIST</sequence>
<dbReference type="Pfam" id="PF07722">
    <property type="entry name" value="Peptidase_C26"/>
    <property type="match status" value="1"/>
</dbReference>
<dbReference type="PANTHER" id="PTHR43235">
    <property type="entry name" value="GLUTAMINE AMIDOTRANSFERASE PB2B2.05-RELATED"/>
    <property type="match status" value="1"/>
</dbReference>
<dbReference type="Gene3D" id="3.40.50.880">
    <property type="match status" value="1"/>
</dbReference>
<dbReference type="OrthoDB" id="9813383at2"/>
<reference evidence="1 2" key="1">
    <citation type="submission" date="2017-04" db="EMBL/GenBank/DDBJ databases">
        <authorList>
            <person name="Afonso C.L."/>
            <person name="Miller P.J."/>
            <person name="Scott M.A."/>
            <person name="Spackman E."/>
            <person name="Goraichik I."/>
            <person name="Dimitrov K.M."/>
            <person name="Suarez D.L."/>
            <person name="Swayne D.E."/>
        </authorList>
    </citation>
    <scope>NUCLEOTIDE SEQUENCE [LARGE SCALE GENOMIC DNA]</scope>
    <source>
        <strain evidence="1 2">ToBE</strain>
    </source>
</reference>
<keyword evidence="2" id="KW-1185">Reference proteome</keyword>
<keyword evidence="1" id="KW-0808">Transferase</keyword>
<organism evidence="1 2">
    <name type="scientific">Thermanaeromonas toyohensis ToBE</name>
    <dbReference type="NCBI Taxonomy" id="698762"/>
    <lineage>
        <taxon>Bacteria</taxon>
        <taxon>Bacillati</taxon>
        <taxon>Bacillota</taxon>
        <taxon>Clostridia</taxon>
        <taxon>Neomoorellales</taxon>
        <taxon>Neomoorellaceae</taxon>
        <taxon>Thermanaeromonas</taxon>
    </lineage>
</organism>
<dbReference type="GO" id="GO:0006598">
    <property type="term" value="P:polyamine catabolic process"/>
    <property type="evidence" value="ECO:0007669"/>
    <property type="project" value="TreeGrafter"/>
</dbReference>
<evidence type="ECO:0000313" key="2">
    <source>
        <dbReference type="Proteomes" id="UP000192569"/>
    </source>
</evidence>
<dbReference type="CDD" id="cd01745">
    <property type="entry name" value="GATase1_2"/>
    <property type="match status" value="1"/>
</dbReference>
<dbReference type="SUPFAM" id="SSF52317">
    <property type="entry name" value="Class I glutamine amidotransferase-like"/>
    <property type="match status" value="1"/>
</dbReference>
<dbReference type="AlphaFoldDB" id="A0A1W1VCT3"/>
<dbReference type="EMBL" id="LT838272">
    <property type="protein sequence ID" value="SMB91023.1"/>
    <property type="molecule type" value="Genomic_DNA"/>
</dbReference>
<accession>A0A1W1VCT3</accession>
<dbReference type="GO" id="GO:0016740">
    <property type="term" value="F:transferase activity"/>
    <property type="evidence" value="ECO:0007669"/>
    <property type="project" value="UniProtKB-KW"/>
</dbReference>
<dbReference type="GO" id="GO:0033969">
    <property type="term" value="F:gamma-glutamyl-gamma-aminobutyrate hydrolase activity"/>
    <property type="evidence" value="ECO:0007669"/>
    <property type="project" value="TreeGrafter"/>
</dbReference>
<name>A0A1W1VCT3_9FIRM</name>
<dbReference type="InterPro" id="IPR011697">
    <property type="entry name" value="Peptidase_C26"/>
</dbReference>